<evidence type="ECO:0000259" key="2">
    <source>
        <dbReference type="Pfam" id="PF18205"/>
    </source>
</evidence>
<dbReference type="AlphaFoldDB" id="A0A927IEH0"/>
<gene>
    <name evidence="3" type="ORF">IEN85_05995</name>
</gene>
<reference evidence="3" key="1">
    <citation type="submission" date="2020-09" db="EMBL/GenBank/DDBJ databases">
        <title>Pelagicoccus enzymogenes sp. nov. with an EPS production, isolated from marine sediment.</title>
        <authorList>
            <person name="Feng X."/>
        </authorList>
    </citation>
    <scope>NUCLEOTIDE SEQUENCE</scope>
    <source>
        <strain evidence="3">NFK12</strain>
    </source>
</reference>
<comment type="caution">
    <text evidence="3">The sequence shown here is derived from an EMBL/GenBank/DDBJ whole genome shotgun (WGS) entry which is preliminary data.</text>
</comment>
<sequence>MNIKKSLFASIVILAAASSASAIQIQMGNSNGSDIGYYRANPHGDFESVIGHYALGKSTDGTWFGTFCIEKNEYFTPGSTYDVAINDGAISGGRNGAVNGKDIISEGTGWLYEQYAIGNFFSTVYNPYNLQKAIWFLEDELNWSDLGTKARNLVTLAATSLGLSTTDWSEVKSDYTGKNVKVMNLTSNNGQNQHQDQLVYMPVPDSGSTLALLGFASAGLLAFRRRR</sequence>
<feature type="chain" id="PRO_5036676021" evidence="1">
    <location>
        <begin position="23"/>
        <end position="227"/>
    </location>
</feature>
<protein>
    <submittedName>
        <fullName evidence="3">VPDSG-CTERM sorting domain-containing protein</fullName>
    </submittedName>
</protein>
<evidence type="ECO:0000256" key="1">
    <source>
        <dbReference type="SAM" id="SignalP"/>
    </source>
</evidence>
<dbReference type="EMBL" id="JACYFG010000006">
    <property type="protein sequence ID" value="MBD5779037.1"/>
    <property type="molecule type" value="Genomic_DNA"/>
</dbReference>
<name>A0A927IEH0_9BACT</name>
<evidence type="ECO:0000313" key="3">
    <source>
        <dbReference type="EMBL" id="MBD5779037.1"/>
    </source>
</evidence>
<keyword evidence="1" id="KW-0732">Signal</keyword>
<dbReference type="NCBIfam" id="TIGR03778">
    <property type="entry name" value="VPDSG_CTERM"/>
    <property type="match status" value="1"/>
</dbReference>
<keyword evidence="4" id="KW-1185">Reference proteome</keyword>
<dbReference type="Pfam" id="PF18205">
    <property type="entry name" value="VPDSG-CTERM"/>
    <property type="match status" value="1"/>
</dbReference>
<dbReference type="InterPro" id="IPR022288">
    <property type="entry name" value="VPDSG_CTERM"/>
</dbReference>
<feature type="domain" description="VPDSG-CTERM protein sorting" evidence="2">
    <location>
        <begin position="202"/>
        <end position="227"/>
    </location>
</feature>
<dbReference type="RefSeq" id="WP_191616158.1">
    <property type="nucleotide sequence ID" value="NZ_JACYFG010000006.1"/>
</dbReference>
<accession>A0A927IEH0</accession>
<evidence type="ECO:0000313" key="4">
    <source>
        <dbReference type="Proteomes" id="UP000622317"/>
    </source>
</evidence>
<dbReference type="Proteomes" id="UP000622317">
    <property type="component" value="Unassembled WGS sequence"/>
</dbReference>
<proteinExistence type="predicted"/>
<organism evidence="3 4">
    <name type="scientific">Pelagicoccus enzymogenes</name>
    <dbReference type="NCBI Taxonomy" id="2773457"/>
    <lineage>
        <taxon>Bacteria</taxon>
        <taxon>Pseudomonadati</taxon>
        <taxon>Verrucomicrobiota</taxon>
        <taxon>Opitutia</taxon>
        <taxon>Puniceicoccales</taxon>
        <taxon>Pelagicoccaceae</taxon>
        <taxon>Pelagicoccus</taxon>
    </lineage>
</organism>
<feature type="signal peptide" evidence="1">
    <location>
        <begin position="1"/>
        <end position="22"/>
    </location>
</feature>